<evidence type="ECO:0000256" key="3">
    <source>
        <dbReference type="ARBA" id="ARBA00022692"/>
    </source>
</evidence>
<feature type="transmembrane region" description="Helical" evidence="6">
    <location>
        <begin position="150"/>
        <end position="168"/>
    </location>
</feature>
<reference evidence="9" key="1">
    <citation type="journal article" date="2019" name="Int. J. Syst. Evol. Microbiol.">
        <title>The Global Catalogue of Microorganisms (GCM) 10K type strain sequencing project: providing services to taxonomists for standard genome sequencing and annotation.</title>
        <authorList>
            <consortium name="The Broad Institute Genomics Platform"/>
            <consortium name="The Broad Institute Genome Sequencing Center for Infectious Disease"/>
            <person name="Wu L."/>
            <person name="Ma J."/>
        </authorList>
    </citation>
    <scope>NUCLEOTIDE SEQUENCE [LARGE SCALE GENOMIC DNA]</scope>
    <source>
        <strain evidence="9">CGMCC 1.12286</strain>
    </source>
</reference>
<feature type="transmembrane region" description="Helical" evidence="6">
    <location>
        <begin position="334"/>
        <end position="351"/>
    </location>
</feature>
<dbReference type="PANTHER" id="PTHR23508">
    <property type="entry name" value="CARBOXYLIC ACID TRANSPORTER PROTEIN HOMOLOG"/>
    <property type="match status" value="1"/>
</dbReference>
<evidence type="ECO:0000256" key="2">
    <source>
        <dbReference type="ARBA" id="ARBA00022448"/>
    </source>
</evidence>
<keyword evidence="5 6" id="KW-0472">Membrane</keyword>
<evidence type="ECO:0000313" key="9">
    <source>
        <dbReference type="Proteomes" id="UP001597079"/>
    </source>
</evidence>
<dbReference type="InterPro" id="IPR036259">
    <property type="entry name" value="MFS_trans_sf"/>
</dbReference>
<dbReference type="Proteomes" id="UP001597079">
    <property type="component" value="Unassembled WGS sequence"/>
</dbReference>
<proteinExistence type="predicted"/>
<feature type="domain" description="Major facilitator superfamily (MFS) profile" evidence="7">
    <location>
        <begin position="26"/>
        <end position="447"/>
    </location>
</feature>
<comment type="caution">
    <text evidence="8">The sequence shown here is derived from an EMBL/GenBank/DDBJ whole genome shotgun (WGS) entry which is preliminary data.</text>
</comment>
<dbReference type="InterPro" id="IPR005828">
    <property type="entry name" value="MFS_sugar_transport-like"/>
</dbReference>
<gene>
    <name evidence="8" type="ORF">ACFSB2_07015</name>
</gene>
<feature type="transmembrane region" description="Helical" evidence="6">
    <location>
        <begin position="92"/>
        <end position="110"/>
    </location>
</feature>
<feature type="transmembrane region" description="Helical" evidence="6">
    <location>
        <begin position="400"/>
        <end position="419"/>
    </location>
</feature>
<name>A0ABW4JDH9_9BACL</name>
<comment type="subcellular location">
    <subcellularLocation>
        <location evidence="1">Cell membrane</location>
        <topology evidence="1">Multi-pass membrane protein</topology>
    </subcellularLocation>
</comment>
<feature type="transmembrane region" description="Helical" evidence="6">
    <location>
        <begin position="180"/>
        <end position="203"/>
    </location>
</feature>
<dbReference type="InterPro" id="IPR005829">
    <property type="entry name" value="Sugar_transporter_CS"/>
</dbReference>
<dbReference type="Pfam" id="PF00083">
    <property type="entry name" value="Sugar_tr"/>
    <property type="match status" value="1"/>
</dbReference>
<sequence length="474" mass="52095">MNKEFQAENLLTRLSRIPITRSIVGVIALLSLVWLAEAFDIGVLGPVLTSLHTHWQLDNTQMGWLSVISTIGVVIGMAPAGLLAGKFGRRKVVLFGIALFAVVTLVGALVNDFGQLLCIRLVAGLGEGAVLPMPYLFLSEFVHNRRRAVSVGYSNGILTAAYLIPNLASSWALNTFSADISWRVPFLLGGIPLLMLIPLFLWLPESPRYLLQKGQFNKVQTLVERLEKEANLPHDTKLHDVRIQTARRDEKDTHHIFAQLRKPPYLQRTIFVIAQLTAALLLFYVLQVYGPTLLVARGMDESHAILYAGLMMLSAGIGSLVQGYLAEKFGRKRVLCMYVILSTIGCLLFATHISVGIAILAAFLASFFGLGIFPVSKLCVAEQYPNSLRGEGVYISEMTARALSGCVTLFFIPTLIAHIGPDRLFIGIAAVFIILAMPFIIWGRETANMSVEEAGTRLTQRQLDRVVGAAYSTK</sequence>
<evidence type="ECO:0000256" key="1">
    <source>
        <dbReference type="ARBA" id="ARBA00004651"/>
    </source>
</evidence>
<keyword evidence="2" id="KW-0813">Transport</keyword>
<keyword evidence="3 6" id="KW-0812">Transmembrane</keyword>
<dbReference type="InterPro" id="IPR020846">
    <property type="entry name" value="MFS_dom"/>
</dbReference>
<evidence type="ECO:0000256" key="5">
    <source>
        <dbReference type="ARBA" id="ARBA00023136"/>
    </source>
</evidence>
<feature type="transmembrane region" description="Helical" evidence="6">
    <location>
        <begin position="270"/>
        <end position="289"/>
    </location>
</feature>
<feature type="transmembrane region" description="Helical" evidence="6">
    <location>
        <begin position="62"/>
        <end position="85"/>
    </location>
</feature>
<feature type="transmembrane region" description="Helical" evidence="6">
    <location>
        <begin position="304"/>
        <end position="325"/>
    </location>
</feature>
<accession>A0ABW4JDH9</accession>
<dbReference type="SUPFAM" id="SSF103473">
    <property type="entry name" value="MFS general substrate transporter"/>
    <property type="match status" value="1"/>
</dbReference>
<feature type="transmembrane region" description="Helical" evidence="6">
    <location>
        <begin position="357"/>
        <end position="380"/>
    </location>
</feature>
<keyword evidence="9" id="KW-1185">Reference proteome</keyword>
<dbReference type="CDD" id="cd17316">
    <property type="entry name" value="MFS_SV2_like"/>
    <property type="match status" value="1"/>
</dbReference>
<organism evidence="8 9">
    <name type="scientific">Alicyclobacillus fodiniaquatilis</name>
    <dbReference type="NCBI Taxonomy" id="1661150"/>
    <lineage>
        <taxon>Bacteria</taxon>
        <taxon>Bacillati</taxon>
        <taxon>Bacillota</taxon>
        <taxon>Bacilli</taxon>
        <taxon>Bacillales</taxon>
        <taxon>Alicyclobacillaceae</taxon>
        <taxon>Alicyclobacillus</taxon>
    </lineage>
</organism>
<feature type="transmembrane region" description="Helical" evidence="6">
    <location>
        <begin position="116"/>
        <end position="138"/>
    </location>
</feature>
<dbReference type="RefSeq" id="WP_377942323.1">
    <property type="nucleotide sequence ID" value="NZ_JBHUCX010000020.1"/>
</dbReference>
<dbReference type="PROSITE" id="PS50850">
    <property type="entry name" value="MFS"/>
    <property type="match status" value="1"/>
</dbReference>
<protein>
    <submittedName>
        <fullName evidence="8">MFS transporter</fullName>
    </submittedName>
</protein>
<keyword evidence="4 6" id="KW-1133">Transmembrane helix</keyword>
<evidence type="ECO:0000256" key="6">
    <source>
        <dbReference type="SAM" id="Phobius"/>
    </source>
</evidence>
<dbReference type="PANTHER" id="PTHR23508:SF10">
    <property type="entry name" value="CARBOXYLIC ACID TRANSPORTER PROTEIN HOMOLOG"/>
    <property type="match status" value="1"/>
</dbReference>
<dbReference type="Gene3D" id="1.20.1250.20">
    <property type="entry name" value="MFS general substrate transporter like domains"/>
    <property type="match status" value="1"/>
</dbReference>
<evidence type="ECO:0000259" key="7">
    <source>
        <dbReference type="PROSITE" id="PS50850"/>
    </source>
</evidence>
<feature type="transmembrane region" description="Helical" evidence="6">
    <location>
        <begin position="425"/>
        <end position="442"/>
    </location>
</feature>
<dbReference type="EMBL" id="JBHUCX010000020">
    <property type="protein sequence ID" value="MFD1674456.1"/>
    <property type="molecule type" value="Genomic_DNA"/>
</dbReference>
<dbReference type="PROSITE" id="PS00217">
    <property type="entry name" value="SUGAR_TRANSPORT_2"/>
    <property type="match status" value="1"/>
</dbReference>
<evidence type="ECO:0000313" key="8">
    <source>
        <dbReference type="EMBL" id="MFD1674456.1"/>
    </source>
</evidence>
<evidence type="ECO:0000256" key="4">
    <source>
        <dbReference type="ARBA" id="ARBA00022989"/>
    </source>
</evidence>